<dbReference type="KEGG" id="hsw:Hsw_3978"/>
<keyword evidence="3" id="KW-1003">Cell membrane</keyword>
<keyword evidence="7" id="KW-0653">Protein transport</keyword>
<dbReference type="GO" id="GO:0022857">
    <property type="term" value="F:transmembrane transporter activity"/>
    <property type="evidence" value="ECO:0007669"/>
    <property type="project" value="InterPro"/>
</dbReference>
<keyword evidence="5" id="KW-1133">Transmembrane helix</keyword>
<dbReference type="eggNOG" id="COG0848">
    <property type="taxonomic scope" value="Bacteria"/>
</dbReference>
<organism evidence="8 9">
    <name type="scientific">Hymenobacter swuensis DY53</name>
    <dbReference type="NCBI Taxonomy" id="1227739"/>
    <lineage>
        <taxon>Bacteria</taxon>
        <taxon>Pseudomonadati</taxon>
        <taxon>Bacteroidota</taxon>
        <taxon>Cytophagia</taxon>
        <taxon>Cytophagales</taxon>
        <taxon>Hymenobacteraceae</taxon>
        <taxon>Hymenobacter</taxon>
    </lineage>
</organism>
<comment type="subcellular location">
    <subcellularLocation>
        <location evidence="1">Cell membrane</location>
        <topology evidence="1">Single-pass membrane protein</topology>
    </subcellularLocation>
    <subcellularLocation>
        <location evidence="7">Cell membrane</location>
        <topology evidence="7">Single-pass type II membrane protein</topology>
    </subcellularLocation>
</comment>
<evidence type="ECO:0000313" key="8">
    <source>
        <dbReference type="EMBL" id="AHJ99573.1"/>
    </source>
</evidence>
<keyword evidence="7" id="KW-0813">Transport</keyword>
<dbReference type="HOGENOM" id="CLU_085305_0_0_10"/>
<evidence type="ECO:0000256" key="1">
    <source>
        <dbReference type="ARBA" id="ARBA00004162"/>
    </source>
</evidence>
<dbReference type="EMBL" id="CP007145">
    <property type="protein sequence ID" value="AHJ99573.1"/>
    <property type="molecule type" value="Genomic_DNA"/>
</dbReference>
<evidence type="ECO:0000313" key="9">
    <source>
        <dbReference type="Proteomes" id="UP000019423"/>
    </source>
</evidence>
<evidence type="ECO:0000256" key="7">
    <source>
        <dbReference type="RuleBase" id="RU003879"/>
    </source>
</evidence>
<dbReference type="PATRIC" id="fig|1227739.3.peg.4127"/>
<keyword evidence="6" id="KW-0472">Membrane</keyword>
<evidence type="ECO:0000256" key="6">
    <source>
        <dbReference type="ARBA" id="ARBA00023136"/>
    </source>
</evidence>
<proteinExistence type="inferred from homology"/>
<dbReference type="STRING" id="1227739.Hsw_3978"/>
<evidence type="ECO:0000256" key="2">
    <source>
        <dbReference type="ARBA" id="ARBA00005811"/>
    </source>
</evidence>
<dbReference type="Proteomes" id="UP000019423">
    <property type="component" value="Chromosome"/>
</dbReference>
<dbReference type="AlphaFoldDB" id="W8F3P3"/>
<keyword evidence="4 7" id="KW-0812">Transmembrane</keyword>
<evidence type="ECO:0000256" key="5">
    <source>
        <dbReference type="ARBA" id="ARBA00022989"/>
    </source>
</evidence>
<comment type="similarity">
    <text evidence="2 7">Belongs to the ExbD/TolR family.</text>
</comment>
<dbReference type="GO" id="GO:0005886">
    <property type="term" value="C:plasma membrane"/>
    <property type="evidence" value="ECO:0007669"/>
    <property type="project" value="UniProtKB-SubCell"/>
</dbReference>
<evidence type="ECO:0000256" key="3">
    <source>
        <dbReference type="ARBA" id="ARBA00022475"/>
    </source>
</evidence>
<name>W8F3P3_9BACT</name>
<sequence length="146" mass="15786">MTPMAGVGFLLVAFFMLNSTLSRSTLLELAMPVKPTPTAEIPSHCCGGSALTLLLGADNRIFYYWGMGPAFTEDGLHETNLGSRGLRRVLLGFRAQPCPLVLVKPSDKVSYHQLVDVLDELHITVTTQYVLADLTAADKQLLVAGP</sequence>
<evidence type="ECO:0008006" key="10">
    <source>
        <dbReference type="Google" id="ProtNLM"/>
    </source>
</evidence>
<gene>
    <name evidence="8" type="ORF">Hsw_3978</name>
</gene>
<evidence type="ECO:0000256" key="4">
    <source>
        <dbReference type="ARBA" id="ARBA00022692"/>
    </source>
</evidence>
<dbReference type="InterPro" id="IPR003400">
    <property type="entry name" value="ExbD"/>
</dbReference>
<dbReference type="Pfam" id="PF02472">
    <property type="entry name" value="ExbD"/>
    <property type="match status" value="1"/>
</dbReference>
<accession>W8F3P3</accession>
<dbReference type="GO" id="GO:0015031">
    <property type="term" value="P:protein transport"/>
    <property type="evidence" value="ECO:0007669"/>
    <property type="project" value="UniProtKB-KW"/>
</dbReference>
<keyword evidence="9" id="KW-1185">Reference proteome</keyword>
<reference evidence="8 9" key="1">
    <citation type="submission" date="2014-01" db="EMBL/GenBank/DDBJ databases">
        <title>Complete genome sequence of ionizing-radiation resistance bacterium Hymenobacter swuensis DY53.</title>
        <authorList>
            <person name="Jung J.-H."/>
            <person name="Jeong S.-W."/>
            <person name="Joe M.-H."/>
            <person name="Cho y.-j."/>
            <person name="Kim M.-K."/>
            <person name="Lim S.-Y."/>
        </authorList>
    </citation>
    <scope>NUCLEOTIDE SEQUENCE [LARGE SCALE GENOMIC DNA]</scope>
    <source>
        <strain evidence="8 9">DY53</strain>
    </source>
</reference>
<protein>
    <recommendedName>
        <fullName evidence="10">Biopolymer transport protein ExbD/TolR</fullName>
    </recommendedName>
</protein>